<keyword evidence="5" id="KW-0175">Coiled coil</keyword>
<dbReference type="InterPro" id="IPR054828">
    <property type="entry name" value="Vit_B12_bind_prot"/>
</dbReference>
<dbReference type="InterPro" id="IPR051313">
    <property type="entry name" value="Bact_iron-sidero_bind"/>
</dbReference>
<keyword evidence="3" id="KW-0813">Transport</keyword>
<evidence type="ECO:0000256" key="6">
    <source>
        <dbReference type="SAM" id="MobiDB-lite"/>
    </source>
</evidence>
<keyword evidence="4 7" id="KW-0732">Signal</keyword>
<dbReference type="NCBIfam" id="NF038402">
    <property type="entry name" value="TroA_like"/>
    <property type="match status" value="1"/>
</dbReference>
<organism evidence="9 10">
    <name type="scientific">Mammaliicoccus lentus</name>
    <name type="common">Staphylococcus lentus</name>
    <dbReference type="NCBI Taxonomy" id="42858"/>
    <lineage>
        <taxon>Bacteria</taxon>
        <taxon>Bacillati</taxon>
        <taxon>Bacillota</taxon>
        <taxon>Bacilli</taxon>
        <taxon>Bacillales</taxon>
        <taxon>Staphylococcaceae</taxon>
        <taxon>Mammaliicoccus</taxon>
    </lineage>
</organism>
<evidence type="ECO:0000256" key="4">
    <source>
        <dbReference type="ARBA" id="ARBA00022729"/>
    </source>
</evidence>
<feature type="compositionally biased region" description="Basic and acidic residues" evidence="6">
    <location>
        <begin position="26"/>
        <end position="45"/>
    </location>
</feature>
<reference evidence="9 10" key="1">
    <citation type="submission" date="2021-06" db="EMBL/GenBank/DDBJ databases">
        <title>Staphylococcus lentus K169 genome sequencing.</title>
        <authorList>
            <person name="Sundareshan S."/>
            <person name="Akhila D.S."/>
            <person name="Prachi D."/>
            <person name="Sivakumar R."/>
            <person name="Rajendhran J."/>
            <person name="Isloor S."/>
            <person name="Hegde N.R."/>
        </authorList>
    </citation>
    <scope>NUCLEOTIDE SEQUENCE [LARGE SCALE GENOMIC DNA]</scope>
    <source>
        <strain evidence="9 10">K169</strain>
    </source>
</reference>
<name>A0ABS6GYH4_MAMLE</name>
<comment type="subcellular location">
    <subcellularLocation>
        <location evidence="1">Cell envelope</location>
    </subcellularLocation>
</comment>
<sequence>MNNYKKLLVMLLVASALFLTACSDSNKSKDKDKEAKGEEPKQEKSIEIKDELGTVQLKDKPKNIVVLEYSFADAVKNLGSIPVGIADDNKKEIIKKLYGEEVKYTSVGTRKQPNLETISSLNPDLIIADVQRHKGIYEDLKKIAPTMILKSREASFDDVNASFEKVATAMGKEDEGKKMLNDLEDKLKEAKSKNEKASNKDEKVMIAVAREDAFQAHTSHSYVGQLLEKMGMKNAIESNKAYEEVNLETLSKVNPDKLIITSDKDKPITDEWKNKELWKELSAYKKGQIQEVDRDYWTRFRGFKANEYIMKDVEKNNK</sequence>
<feature type="chain" id="PRO_5046898324" evidence="7">
    <location>
        <begin position="22"/>
        <end position="318"/>
    </location>
</feature>
<evidence type="ECO:0000256" key="5">
    <source>
        <dbReference type="SAM" id="Coils"/>
    </source>
</evidence>
<keyword evidence="10" id="KW-1185">Reference proteome</keyword>
<dbReference type="NCBIfam" id="NF008501">
    <property type="entry name" value="PRK11411.1"/>
    <property type="match status" value="1"/>
</dbReference>
<dbReference type="PROSITE" id="PS51257">
    <property type="entry name" value="PROKAR_LIPOPROTEIN"/>
    <property type="match status" value="1"/>
</dbReference>
<proteinExistence type="inferred from homology"/>
<dbReference type="InterPro" id="IPR002491">
    <property type="entry name" value="ABC_transptr_periplasmic_BD"/>
</dbReference>
<comment type="similarity">
    <text evidence="2">Belongs to the bacterial solute-binding protein 8 family.</text>
</comment>
<dbReference type="EMBL" id="JAHLZN010000008">
    <property type="protein sequence ID" value="MBU6113568.1"/>
    <property type="molecule type" value="Genomic_DNA"/>
</dbReference>
<protein>
    <submittedName>
        <fullName evidence="9">ABC transporter substrate-binding protein</fullName>
    </submittedName>
</protein>
<evidence type="ECO:0000256" key="1">
    <source>
        <dbReference type="ARBA" id="ARBA00004196"/>
    </source>
</evidence>
<dbReference type="Pfam" id="PF01497">
    <property type="entry name" value="Peripla_BP_2"/>
    <property type="match status" value="1"/>
</dbReference>
<evidence type="ECO:0000256" key="7">
    <source>
        <dbReference type="SAM" id="SignalP"/>
    </source>
</evidence>
<feature type="signal peptide" evidence="7">
    <location>
        <begin position="1"/>
        <end position="21"/>
    </location>
</feature>
<evidence type="ECO:0000256" key="3">
    <source>
        <dbReference type="ARBA" id="ARBA00022448"/>
    </source>
</evidence>
<evidence type="ECO:0000313" key="9">
    <source>
        <dbReference type="EMBL" id="MBU6113568.1"/>
    </source>
</evidence>
<dbReference type="RefSeq" id="WP_216683523.1">
    <property type="nucleotide sequence ID" value="NZ_JAHLZN010000008.1"/>
</dbReference>
<dbReference type="Proteomes" id="UP000770161">
    <property type="component" value="Unassembled WGS sequence"/>
</dbReference>
<dbReference type="CDD" id="cd01146">
    <property type="entry name" value="FhuD"/>
    <property type="match status" value="1"/>
</dbReference>
<evidence type="ECO:0000256" key="2">
    <source>
        <dbReference type="ARBA" id="ARBA00008814"/>
    </source>
</evidence>
<feature type="coiled-coil region" evidence="5">
    <location>
        <begin position="173"/>
        <end position="200"/>
    </location>
</feature>
<comment type="caution">
    <text evidence="9">The sequence shown here is derived from an EMBL/GenBank/DDBJ whole genome shotgun (WGS) entry which is preliminary data.</text>
</comment>
<gene>
    <name evidence="9" type="ORF">KQ656_06340</name>
</gene>
<dbReference type="PANTHER" id="PTHR30532:SF29">
    <property type="entry name" value="FE(3+) DICITRATE-BINDING PERIPLASMIC PROTEIN"/>
    <property type="match status" value="1"/>
</dbReference>
<evidence type="ECO:0000313" key="10">
    <source>
        <dbReference type="Proteomes" id="UP000770161"/>
    </source>
</evidence>
<dbReference type="PROSITE" id="PS50983">
    <property type="entry name" value="FE_B12_PBP"/>
    <property type="match status" value="1"/>
</dbReference>
<accession>A0ABS6GYH4</accession>
<evidence type="ECO:0000259" key="8">
    <source>
        <dbReference type="PROSITE" id="PS50983"/>
    </source>
</evidence>
<feature type="domain" description="Fe/B12 periplasmic-binding" evidence="8">
    <location>
        <begin position="63"/>
        <end position="318"/>
    </location>
</feature>
<feature type="region of interest" description="Disordered" evidence="6">
    <location>
        <begin position="25"/>
        <end position="45"/>
    </location>
</feature>
<dbReference type="PANTHER" id="PTHR30532">
    <property type="entry name" value="IRON III DICITRATE-BINDING PERIPLASMIC PROTEIN"/>
    <property type="match status" value="1"/>
</dbReference>